<keyword evidence="2" id="KW-1185">Reference proteome</keyword>
<dbReference type="Pfam" id="PF14223">
    <property type="entry name" value="Retrotran_gag_2"/>
    <property type="match status" value="1"/>
</dbReference>
<gene>
    <name evidence="1" type="ORF">FB45DRAFT_925494</name>
</gene>
<comment type="caution">
    <text evidence="1">The sequence shown here is derived from an EMBL/GenBank/DDBJ whole genome shotgun (WGS) entry which is preliminary data.</text>
</comment>
<evidence type="ECO:0008006" key="3">
    <source>
        <dbReference type="Google" id="ProtNLM"/>
    </source>
</evidence>
<dbReference type="EMBL" id="JARKIF010000014">
    <property type="protein sequence ID" value="KAJ7623391.1"/>
    <property type="molecule type" value="Genomic_DNA"/>
</dbReference>
<reference evidence="1" key="1">
    <citation type="submission" date="2023-03" db="EMBL/GenBank/DDBJ databases">
        <title>Massive genome expansion in bonnet fungi (Mycena s.s.) driven by repeated elements and novel gene families across ecological guilds.</title>
        <authorList>
            <consortium name="Lawrence Berkeley National Laboratory"/>
            <person name="Harder C.B."/>
            <person name="Miyauchi S."/>
            <person name="Viragh M."/>
            <person name="Kuo A."/>
            <person name="Thoen E."/>
            <person name="Andreopoulos B."/>
            <person name="Lu D."/>
            <person name="Skrede I."/>
            <person name="Drula E."/>
            <person name="Henrissat B."/>
            <person name="Morin E."/>
            <person name="Kohler A."/>
            <person name="Barry K."/>
            <person name="LaButti K."/>
            <person name="Morin E."/>
            <person name="Salamov A."/>
            <person name="Lipzen A."/>
            <person name="Mereny Z."/>
            <person name="Hegedus B."/>
            <person name="Baldrian P."/>
            <person name="Stursova M."/>
            <person name="Weitz H."/>
            <person name="Taylor A."/>
            <person name="Grigoriev I.V."/>
            <person name="Nagy L.G."/>
            <person name="Martin F."/>
            <person name="Kauserud H."/>
        </authorList>
    </citation>
    <scope>NUCLEOTIDE SEQUENCE</scope>
    <source>
        <strain evidence="1">9284</strain>
    </source>
</reference>
<organism evidence="1 2">
    <name type="scientific">Roridomyces roridus</name>
    <dbReference type="NCBI Taxonomy" id="1738132"/>
    <lineage>
        <taxon>Eukaryota</taxon>
        <taxon>Fungi</taxon>
        <taxon>Dikarya</taxon>
        <taxon>Basidiomycota</taxon>
        <taxon>Agaricomycotina</taxon>
        <taxon>Agaricomycetes</taxon>
        <taxon>Agaricomycetidae</taxon>
        <taxon>Agaricales</taxon>
        <taxon>Marasmiineae</taxon>
        <taxon>Mycenaceae</taxon>
        <taxon>Roridomyces</taxon>
    </lineage>
</organism>
<sequence length="282" mass="30836">MSDSDNSLGPMLTKDMPYSEWKGDAKAYLRRKGVYTHCIITPDPKADAEIVASREKCAGILWGMLSKEVKPLVRAHEDDPKALWEALETILAPRKAGARFNAYRTLTSIRLREDETLLALTGRISTAMRLLKESRSKTFTLDNADEELQAVVLLMALPDEQFSVLKAPFEQSSADLKVAEIETAYANYQAFRTAHQEGDTNQHNPLSGLAMAVTSPVSNNPSPLNSALAAAPPAVPVTCPGCGRSGHTLFQCFQFLELIGKRPKKEKGAAPQVANTQAPLRT</sequence>
<proteinExistence type="predicted"/>
<evidence type="ECO:0000313" key="1">
    <source>
        <dbReference type="EMBL" id="KAJ7623391.1"/>
    </source>
</evidence>
<protein>
    <recommendedName>
        <fullName evidence="3">Gag protein</fullName>
    </recommendedName>
</protein>
<evidence type="ECO:0000313" key="2">
    <source>
        <dbReference type="Proteomes" id="UP001221142"/>
    </source>
</evidence>
<name>A0AAD7BJV9_9AGAR</name>
<dbReference type="AlphaFoldDB" id="A0AAD7BJV9"/>
<accession>A0AAD7BJV9</accession>
<dbReference type="Proteomes" id="UP001221142">
    <property type="component" value="Unassembled WGS sequence"/>
</dbReference>